<dbReference type="PROSITE" id="PS50883">
    <property type="entry name" value="EAL"/>
    <property type="match status" value="1"/>
</dbReference>
<evidence type="ECO:0000313" key="6">
    <source>
        <dbReference type="EMBL" id="TSE32117.1"/>
    </source>
</evidence>
<dbReference type="SUPFAM" id="SSF55073">
    <property type="entry name" value="Nucleotide cyclase"/>
    <property type="match status" value="1"/>
</dbReference>
<evidence type="ECO:0000259" key="3">
    <source>
        <dbReference type="PROSITE" id="PS50110"/>
    </source>
</evidence>
<proteinExistence type="predicted"/>
<dbReference type="EMBL" id="VJOM01000011">
    <property type="protein sequence ID" value="TSE32117.1"/>
    <property type="molecule type" value="Genomic_DNA"/>
</dbReference>
<dbReference type="GO" id="GO:0000160">
    <property type="term" value="P:phosphorelay signal transduction system"/>
    <property type="evidence" value="ECO:0007669"/>
    <property type="project" value="InterPro"/>
</dbReference>
<evidence type="ECO:0000256" key="2">
    <source>
        <dbReference type="SAM" id="MobiDB-lite"/>
    </source>
</evidence>
<dbReference type="SUPFAM" id="SSF52172">
    <property type="entry name" value="CheY-like"/>
    <property type="match status" value="1"/>
</dbReference>
<dbReference type="Pfam" id="PF11849">
    <property type="entry name" value="DUF3369"/>
    <property type="match status" value="1"/>
</dbReference>
<dbReference type="AlphaFoldDB" id="A0A554X8G0"/>
<dbReference type="Gene3D" id="3.40.50.2300">
    <property type="match status" value="1"/>
</dbReference>
<dbReference type="InterPro" id="IPR001633">
    <property type="entry name" value="EAL_dom"/>
</dbReference>
<feature type="domain" description="GGDEF" evidence="5">
    <location>
        <begin position="362"/>
        <end position="489"/>
    </location>
</feature>
<keyword evidence="1" id="KW-0597">Phosphoprotein</keyword>
<dbReference type="PANTHER" id="PTHR33121">
    <property type="entry name" value="CYCLIC DI-GMP PHOSPHODIESTERASE PDEF"/>
    <property type="match status" value="1"/>
</dbReference>
<dbReference type="InterPro" id="IPR050706">
    <property type="entry name" value="Cyclic-di-GMP_PDE-like"/>
</dbReference>
<organism evidence="6 7">
    <name type="scientific">Tepidimonas taiwanensis</name>
    <dbReference type="NCBI Taxonomy" id="307486"/>
    <lineage>
        <taxon>Bacteria</taxon>
        <taxon>Pseudomonadati</taxon>
        <taxon>Pseudomonadota</taxon>
        <taxon>Betaproteobacteria</taxon>
        <taxon>Burkholderiales</taxon>
        <taxon>Tepidimonas</taxon>
    </lineage>
</organism>
<dbReference type="SMART" id="SM00052">
    <property type="entry name" value="EAL"/>
    <property type="match status" value="1"/>
</dbReference>
<evidence type="ECO:0000256" key="1">
    <source>
        <dbReference type="PROSITE-ProRule" id="PRU00169"/>
    </source>
</evidence>
<feature type="domain" description="EAL" evidence="4">
    <location>
        <begin position="498"/>
        <end position="752"/>
    </location>
</feature>
<gene>
    <name evidence="6" type="primary">cph2_1</name>
    <name evidence="6" type="ORF">Ttaiw_01226</name>
</gene>
<dbReference type="PROSITE" id="PS50887">
    <property type="entry name" value="GGDEF"/>
    <property type="match status" value="1"/>
</dbReference>
<reference evidence="6 7" key="1">
    <citation type="submission" date="2019-07" db="EMBL/GenBank/DDBJ databases">
        <title>Tepidimonas taiwanensis I1-1 draft genome.</title>
        <authorList>
            <person name="Da Costa M.S."/>
            <person name="Froufe H.J.C."/>
            <person name="Egas C."/>
            <person name="Albuquerque L."/>
        </authorList>
    </citation>
    <scope>NUCLEOTIDE SEQUENCE [LARGE SCALE GENOMIC DNA]</scope>
    <source>
        <strain evidence="6 7">I1-1</strain>
    </source>
</reference>
<dbReference type="PROSITE" id="PS50110">
    <property type="entry name" value="RESPONSE_REGULATORY"/>
    <property type="match status" value="1"/>
</dbReference>
<dbReference type="SMART" id="SM00267">
    <property type="entry name" value="GGDEF"/>
    <property type="match status" value="1"/>
</dbReference>
<comment type="caution">
    <text evidence="6">The sequence shown here is derived from an EMBL/GenBank/DDBJ whole genome shotgun (WGS) entry which is preliminary data.</text>
</comment>
<protein>
    <submittedName>
        <fullName evidence="6">Phytochrome-like protein cph2</fullName>
    </submittedName>
</protein>
<dbReference type="OrthoDB" id="9813903at2"/>
<dbReference type="STRING" id="307486.GCA_000807215_01476"/>
<feature type="compositionally biased region" description="Low complexity" evidence="2">
    <location>
        <begin position="1"/>
        <end position="17"/>
    </location>
</feature>
<dbReference type="InterPro" id="IPR000160">
    <property type="entry name" value="GGDEF_dom"/>
</dbReference>
<evidence type="ECO:0000313" key="7">
    <source>
        <dbReference type="Proteomes" id="UP000317763"/>
    </source>
</evidence>
<dbReference type="Gene3D" id="3.30.70.270">
    <property type="match status" value="1"/>
</dbReference>
<dbReference type="CDD" id="cd01949">
    <property type="entry name" value="GGDEF"/>
    <property type="match status" value="1"/>
</dbReference>
<dbReference type="SUPFAM" id="SSF141868">
    <property type="entry name" value="EAL domain-like"/>
    <property type="match status" value="1"/>
</dbReference>
<dbReference type="RefSeq" id="WP_082007700.1">
    <property type="nucleotide sequence ID" value="NZ_CP083911.1"/>
</dbReference>
<dbReference type="InterPro" id="IPR001789">
    <property type="entry name" value="Sig_transdc_resp-reg_receiver"/>
</dbReference>
<dbReference type="InterPro" id="IPR043128">
    <property type="entry name" value="Rev_trsase/Diguanyl_cyclase"/>
</dbReference>
<accession>A0A554X8G0</accession>
<dbReference type="Pfam" id="PF00563">
    <property type="entry name" value="EAL"/>
    <property type="match status" value="1"/>
</dbReference>
<name>A0A554X8G0_9BURK</name>
<keyword evidence="7" id="KW-1185">Reference proteome</keyword>
<dbReference type="SMART" id="SM00448">
    <property type="entry name" value="REC"/>
    <property type="match status" value="1"/>
</dbReference>
<dbReference type="Pfam" id="PF00990">
    <property type="entry name" value="GGDEF"/>
    <property type="match status" value="1"/>
</dbReference>
<dbReference type="PANTHER" id="PTHR33121:SF70">
    <property type="entry name" value="SIGNALING PROTEIN YKOW"/>
    <property type="match status" value="1"/>
</dbReference>
<evidence type="ECO:0000259" key="4">
    <source>
        <dbReference type="PROSITE" id="PS50883"/>
    </source>
</evidence>
<feature type="modified residue" description="4-aspartylphosphate" evidence="1">
    <location>
        <position position="99"/>
    </location>
</feature>
<dbReference type="InterPro" id="IPR011006">
    <property type="entry name" value="CheY-like_superfamily"/>
</dbReference>
<dbReference type="Gene3D" id="3.20.20.450">
    <property type="entry name" value="EAL domain"/>
    <property type="match status" value="1"/>
</dbReference>
<evidence type="ECO:0000259" key="5">
    <source>
        <dbReference type="PROSITE" id="PS50887"/>
    </source>
</evidence>
<dbReference type="Proteomes" id="UP000317763">
    <property type="component" value="Unassembled WGS sequence"/>
</dbReference>
<dbReference type="GO" id="GO:0071111">
    <property type="term" value="F:cyclic-guanylate-specific phosphodiesterase activity"/>
    <property type="evidence" value="ECO:0007669"/>
    <property type="project" value="InterPro"/>
</dbReference>
<dbReference type="InterPro" id="IPR029787">
    <property type="entry name" value="Nucleotide_cyclase"/>
</dbReference>
<dbReference type="InterPro" id="IPR035919">
    <property type="entry name" value="EAL_sf"/>
</dbReference>
<dbReference type="InterPro" id="IPR021800">
    <property type="entry name" value="DUF3369"/>
</dbReference>
<dbReference type="FunFam" id="3.20.20.450:FF:000001">
    <property type="entry name" value="Cyclic di-GMP phosphodiesterase yahA"/>
    <property type="match status" value="1"/>
</dbReference>
<sequence length="760" mass="84262">MTSSANASTSAPSAPAPEGDAPLTFVDCPAPSPAAPACNANTWRVLVVDDDDDVHVATAFALDYVEILGRGVRLTHARSAQEAREILLRERDFAVVLLDVVMETTDAGLQLVHFIRETAGLSALRIVLRTGQPGYAPEQQTLEQYDINDYKAKSELTRPRLLATITAAVRSYQQIRSIEMSRRGLQRIIDASADLLARHGLRAFADGVLTQLAALLDTEPEGLVCAHACNGQAPYTVLAAAGVYADLIGQPLDALGDHPSVQRLMRAMQQRRSLYLPQETVLFVQGQDAIDLAVYLPLAHHLEPDTQRLIDVFCLNLSAYLRNLSLIERLQQLAYRDARLELPNRTWLVERIGQLVGDDRAGGYALAIVDIDDFSGINELMGHEFADDVLQALIERLRASLPTYVEMARVSGDGLALLGPQRERWLPTLPLAWQNPVRVRGQPFQIRATVGWVNAEDFEQSGMHAIKNAATALKDAKRHARGGVVQYARTMSVRSRHHAELLDRLHHAFHEHELFLVYQPQVDLVTRAVIGAEALLRWRRPDGQLIPPDTFIPVAEQSGLIDALGAWVMQQACADLRSLHQQGIGLPRVAVNVSAVQFRSPCLLERIQQALQRHELSAHHLELEITESVAMLSDAQVEPLLRQMRGMGIGIALDDFGTGYSSLAYLERLPLDRIKIDRGFVQQLGQNTHGARIAEVIIELGQRLQLPVLAEGIEDEASWRQLREMGCQAGQGYWFSPPMPLSALVTWWQHWHESGIARAD</sequence>
<feature type="domain" description="Response regulatory" evidence="3">
    <location>
        <begin position="44"/>
        <end position="173"/>
    </location>
</feature>
<dbReference type="NCBIfam" id="TIGR00254">
    <property type="entry name" value="GGDEF"/>
    <property type="match status" value="1"/>
</dbReference>
<dbReference type="CDD" id="cd01948">
    <property type="entry name" value="EAL"/>
    <property type="match status" value="1"/>
</dbReference>
<feature type="region of interest" description="Disordered" evidence="2">
    <location>
        <begin position="1"/>
        <end position="24"/>
    </location>
</feature>